<reference evidence="1" key="1">
    <citation type="journal article" date="2013" name="Environ. Microbiol.">
        <title>Microbiota from the distal guts of lean and obese adolescents exhibit partial functional redundancy besides clear differences in community structure.</title>
        <authorList>
            <person name="Ferrer M."/>
            <person name="Ruiz A."/>
            <person name="Lanza F."/>
            <person name="Haange S.B."/>
            <person name="Oberbach A."/>
            <person name="Till H."/>
            <person name="Bargiela R."/>
            <person name="Campoy C."/>
            <person name="Segura M.T."/>
            <person name="Richter M."/>
            <person name="von Bergen M."/>
            <person name="Seifert J."/>
            <person name="Suarez A."/>
        </authorList>
    </citation>
    <scope>NUCLEOTIDE SEQUENCE</scope>
</reference>
<comment type="caution">
    <text evidence="1">The sequence shown here is derived from an EMBL/GenBank/DDBJ whole genome shotgun (WGS) entry which is preliminary data.</text>
</comment>
<organism evidence="1">
    <name type="scientific">human gut metagenome</name>
    <dbReference type="NCBI Taxonomy" id="408170"/>
    <lineage>
        <taxon>unclassified sequences</taxon>
        <taxon>metagenomes</taxon>
        <taxon>organismal metagenomes</taxon>
    </lineage>
</organism>
<accession>K1S1H6</accession>
<dbReference type="AlphaFoldDB" id="K1S1H6"/>
<sequence length="48" mass="5112">MVKAITSALPTSKEEGAKIVPMGAEGSKPRVYVDRKVQPSLPTLLFAV</sequence>
<protein>
    <submittedName>
        <fullName evidence="1">Uncharacterized protein</fullName>
    </submittedName>
</protein>
<dbReference type="EMBL" id="AJWY01012693">
    <property type="protein sequence ID" value="EKC49234.1"/>
    <property type="molecule type" value="Genomic_DNA"/>
</dbReference>
<evidence type="ECO:0000313" key="1">
    <source>
        <dbReference type="EMBL" id="EKC49234.1"/>
    </source>
</evidence>
<proteinExistence type="predicted"/>
<gene>
    <name evidence="1" type="ORF">LEA_18495</name>
</gene>
<name>K1S1H6_9ZZZZ</name>